<keyword evidence="3" id="KW-1185">Reference proteome</keyword>
<reference evidence="2 3" key="1">
    <citation type="journal article" date="2019" name="Commun. Biol.">
        <title>The bagworm genome reveals a unique fibroin gene that provides high tensile strength.</title>
        <authorList>
            <person name="Kono N."/>
            <person name="Nakamura H."/>
            <person name="Ohtoshi R."/>
            <person name="Tomita M."/>
            <person name="Numata K."/>
            <person name="Arakawa K."/>
        </authorList>
    </citation>
    <scope>NUCLEOTIDE SEQUENCE [LARGE SCALE GENOMIC DNA]</scope>
</reference>
<organism evidence="2 3">
    <name type="scientific">Eumeta variegata</name>
    <name type="common">Bagworm moth</name>
    <name type="synonym">Eumeta japonica</name>
    <dbReference type="NCBI Taxonomy" id="151549"/>
    <lineage>
        <taxon>Eukaryota</taxon>
        <taxon>Metazoa</taxon>
        <taxon>Ecdysozoa</taxon>
        <taxon>Arthropoda</taxon>
        <taxon>Hexapoda</taxon>
        <taxon>Insecta</taxon>
        <taxon>Pterygota</taxon>
        <taxon>Neoptera</taxon>
        <taxon>Endopterygota</taxon>
        <taxon>Lepidoptera</taxon>
        <taxon>Glossata</taxon>
        <taxon>Ditrysia</taxon>
        <taxon>Tineoidea</taxon>
        <taxon>Psychidae</taxon>
        <taxon>Oiketicinae</taxon>
        <taxon>Eumeta</taxon>
    </lineage>
</organism>
<dbReference type="AlphaFoldDB" id="A0A4C1UC25"/>
<protein>
    <submittedName>
        <fullName evidence="2">Uncharacterized protein</fullName>
    </submittedName>
</protein>
<evidence type="ECO:0000313" key="3">
    <source>
        <dbReference type="Proteomes" id="UP000299102"/>
    </source>
</evidence>
<comment type="caution">
    <text evidence="2">The sequence shown here is derived from an EMBL/GenBank/DDBJ whole genome shotgun (WGS) entry which is preliminary data.</text>
</comment>
<feature type="region of interest" description="Disordered" evidence="1">
    <location>
        <begin position="70"/>
        <end position="100"/>
    </location>
</feature>
<proteinExistence type="predicted"/>
<name>A0A4C1UC25_EUMVA</name>
<evidence type="ECO:0000256" key="1">
    <source>
        <dbReference type="SAM" id="MobiDB-lite"/>
    </source>
</evidence>
<dbReference type="EMBL" id="BGZK01000151">
    <property type="protein sequence ID" value="GBP23494.1"/>
    <property type="molecule type" value="Genomic_DNA"/>
</dbReference>
<sequence length="121" mass="13561">MTPSIKLLIDMRPEPVPGATVISSVLVDQSDSELLSSSESQAGTMNGKIRFVCKWLYATFFKIPVRFTTSNPTTTTEVKKKRKRDRDREQEQERGQQLPKKNNCTNLLVCTSEAKGGILVN</sequence>
<accession>A0A4C1UC25</accession>
<evidence type="ECO:0000313" key="2">
    <source>
        <dbReference type="EMBL" id="GBP23494.1"/>
    </source>
</evidence>
<gene>
    <name evidence="2" type="ORF">EVAR_12774_1</name>
</gene>
<dbReference type="Proteomes" id="UP000299102">
    <property type="component" value="Unassembled WGS sequence"/>
</dbReference>